<dbReference type="PANTHER" id="PTHR22683:SF1">
    <property type="entry name" value="TYPE VII SECRETION SYSTEM PROTEIN ESSC"/>
    <property type="match status" value="1"/>
</dbReference>
<organism evidence="5 6">
    <name type="scientific">Anaerovibrio lipolyticus</name>
    <dbReference type="NCBI Taxonomy" id="82374"/>
    <lineage>
        <taxon>Bacteria</taxon>
        <taxon>Bacillati</taxon>
        <taxon>Bacillota</taxon>
        <taxon>Negativicutes</taxon>
        <taxon>Selenomonadales</taxon>
        <taxon>Selenomonadaceae</taxon>
        <taxon>Anaerovibrio</taxon>
    </lineage>
</organism>
<dbReference type="PANTHER" id="PTHR22683">
    <property type="entry name" value="SPORULATION PROTEIN RELATED"/>
    <property type="match status" value="1"/>
</dbReference>
<gene>
    <name evidence="5" type="ORF">NZ47_02640</name>
</gene>
<dbReference type="SUPFAM" id="SSF52540">
    <property type="entry name" value="P-loop containing nucleoside triphosphate hydrolases"/>
    <property type="match status" value="1"/>
</dbReference>
<name>A0A0B2K214_9FIRM</name>
<comment type="caution">
    <text evidence="5">The sequence shown here is derived from an EMBL/GenBank/DDBJ whole genome shotgun (WGS) entry which is preliminary data.</text>
</comment>
<reference evidence="5 6" key="1">
    <citation type="journal article" date="2013" name="PLoS ONE">
        <title>Identification and characterization of three novel lipases belonging to families II and V from Anaerovibrio lipolyticus 5ST.</title>
        <authorList>
            <person name="Prive F."/>
            <person name="Kaderbhai N.N."/>
            <person name="Girdwood S."/>
            <person name="Worgan H.J."/>
            <person name="Pinloche E."/>
            <person name="Scollan N.D."/>
            <person name="Huws S.A."/>
            <person name="Newbold C.J."/>
        </authorList>
    </citation>
    <scope>NUCLEOTIDE SEQUENCE [LARGE SCALE GENOMIC DNA]</scope>
    <source>
        <strain evidence="5 6">5S</strain>
    </source>
</reference>
<evidence type="ECO:0000313" key="6">
    <source>
        <dbReference type="Proteomes" id="UP000030993"/>
    </source>
</evidence>
<keyword evidence="6" id="KW-1185">Reference proteome</keyword>
<accession>A0A0B2K214</accession>
<dbReference type="InterPro" id="IPR002543">
    <property type="entry name" value="FtsK_dom"/>
</dbReference>
<keyword evidence="1 3" id="KW-0547">Nucleotide-binding</keyword>
<evidence type="ECO:0000256" key="1">
    <source>
        <dbReference type="ARBA" id="ARBA00022741"/>
    </source>
</evidence>
<dbReference type="AlphaFoldDB" id="A0A0B2K214"/>
<dbReference type="GO" id="GO:0003677">
    <property type="term" value="F:DNA binding"/>
    <property type="evidence" value="ECO:0007669"/>
    <property type="project" value="InterPro"/>
</dbReference>
<dbReference type="Pfam" id="PF01580">
    <property type="entry name" value="FtsK_SpoIIIE"/>
    <property type="match status" value="1"/>
</dbReference>
<dbReference type="InterPro" id="IPR027417">
    <property type="entry name" value="P-loop_NTPase"/>
</dbReference>
<dbReference type="RefSeq" id="WP_039206161.1">
    <property type="nucleotide sequence ID" value="NZ_JSCE01000053.1"/>
</dbReference>
<protein>
    <recommendedName>
        <fullName evidence="4">FtsK domain-containing protein</fullName>
    </recommendedName>
</protein>
<sequence>DNFQGFIQDLSDGTELQDFTYTHVSKEIAEQCSNKLAPIYIKEPTLESDLRKNISLYELLDVKKVEDISLEDRWNESKVYSSMAAPLGVKSGGEVVYLDIHEKYHGPHGLVAGTTGSGKSEILQTYILSMATLFHPYEVSFIIIDFKGGGMANQFRSLPHLNGA</sequence>
<dbReference type="Gene3D" id="3.40.50.300">
    <property type="entry name" value="P-loop containing nucleotide triphosphate hydrolases"/>
    <property type="match status" value="1"/>
</dbReference>
<dbReference type="GO" id="GO:0005524">
    <property type="term" value="F:ATP binding"/>
    <property type="evidence" value="ECO:0007669"/>
    <property type="project" value="UniProtKB-UniRule"/>
</dbReference>
<dbReference type="PROSITE" id="PS50901">
    <property type="entry name" value="FTSK"/>
    <property type="match status" value="1"/>
</dbReference>
<dbReference type="EMBL" id="JSCE01000053">
    <property type="protein sequence ID" value="KHM52796.1"/>
    <property type="molecule type" value="Genomic_DNA"/>
</dbReference>
<feature type="domain" description="FtsK" evidence="4">
    <location>
        <begin position="93"/>
        <end position="164"/>
    </location>
</feature>
<evidence type="ECO:0000256" key="2">
    <source>
        <dbReference type="ARBA" id="ARBA00022840"/>
    </source>
</evidence>
<keyword evidence="2 3" id="KW-0067">ATP-binding</keyword>
<feature type="binding site" evidence="3">
    <location>
        <begin position="113"/>
        <end position="120"/>
    </location>
    <ligand>
        <name>ATP</name>
        <dbReference type="ChEBI" id="CHEBI:30616"/>
    </ligand>
</feature>
<proteinExistence type="predicted"/>
<dbReference type="Proteomes" id="UP000030993">
    <property type="component" value="Unassembled WGS sequence"/>
</dbReference>
<evidence type="ECO:0000259" key="4">
    <source>
        <dbReference type="PROSITE" id="PS50901"/>
    </source>
</evidence>
<evidence type="ECO:0000256" key="3">
    <source>
        <dbReference type="PROSITE-ProRule" id="PRU00289"/>
    </source>
</evidence>
<feature type="non-terminal residue" evidence="5">
    <location>
        <position position="1"/>
    </location>
</feature>
<feature type="non-terminal residue" evidence="5">
    <location>
        <position position="164"/>
    </location>
</feature>
<dbReference type="STRING" id="82374.NZ47_02640"/>
<evidence type="ECO:0000313" key="5">
    <source>
        <dbReference type="EMBL" id="KHM52796.1"/>
    </source>
</evidence>
<dbReference type="InterPro" id="IPR050206">
    <property type="entry name" value="FtsK/SpoIIIE/SftA"/>
</dbReference>